<feature type="transmembrane region" description="Helical" evidence="1">
    <location>
        <begin position="20"/>
        <end position="37"/>
    </location>
</feature>
<protein>
    <recommendedName>
        <fullName evidence="4">DUF2946 domain-containing protein</fullName>
    </recommendedName>
</protein>
<feature type="transmembrane region" description="Helical" evidence="1">
    <location>
        <begin position="99"/>
        <end position="117"/>
    </location>
</feature>
<evidence type="ECO:0000256" key="1">
    <source>
        <dbReference type="SAM" id="Phobius"/>
    </source>
</evidence>
<keyword evidence="1" id="KW-0812">Transmembrane</keyword>
<reference evidence="3" key="1">
    <citation type="journal article" date="2019" name="Int. J. Syst. Evol. Microbiol.">
        <title>The Global Catalogue of Microorganisms (GCM) 10K type strain sequencing project: providing services to taxonomists for standard genome sequencing and annotation.</title>
        <authorList>
            <consortium name="The Broad Institute Genomics Platform"/>
            <consortium name="The Broad Institute Genome Sequencing Center for Infectious Disease"/>
            <person name="Wu L."/>
            <person name="Ma J."/>
        </authorList>
    </citation>
    <scope>NUCLEOTIDE SEQUENCE [LARGE SCALE GENOMIC DNA]</scope>
    <source>
        <strain evidence="3">DFY41</strain>
    </source>
</reference>
<keyword evidence="1" id="KW-0472">Membrane</keyword>
<dbReference type="RefSeq" id="WP_378590940.1">
    <property type="nucleotide sequence ID" value="NZ_JBHSKD010000015.1"/>
</dbReference>
<organism evidence="2 3">
    <name type="scientific">Nocardioides taihuensis</name>
    <dbReference type="NCBI Taxonomy" id="1835606"/>
    <lineage>
        <taxon>Bacteria</taxon>
        <taxon>Bacillati</taxon>
        <taxon>Actinomycetota</taxon>
        <taxon>Actinomycetes</taxon>
        <taxon>Propionibacteriales</taxon>
        <taxon>Nocardioidaceae</taxon>
        <taxon>Nocardioides</taxon>
    </lineage>
</organism>
<sequence>MTSQSCATGEATRSVRVGQWLLLLVALSGLMAMHGFSDHGTRGSVEPPQHPMTHGYVAMAGPATHPDHTRALAGATVAVGEVRAGTAGWPVDGHDGHDGALAGTCLAVMAGLVLLVVSRWPHRVRATLGDALLVAGVSALRLRTRSRRPAPPDLTLLAVQRC</sequence>
<evidence type="ECO:0000313" key="2">
    <source>
        <dbReference type="EMBL" id="MFC5177702.1"/>
    </source>
</evidence>
<dbReference type="EMBL" id="JBHSKD010000015">
    <property type="protein sequence ID" value="MFC5177702.1"/>
    <property type="molecule type" value="Genomic_DNA"/>
</dbReference>
<evidence type="ECO:0008006" key="4">
    <source>
        <dbReference type="Google" id="ProtNLM"/>
    </source>
</evidence>
<dbReference type="Proteomes" id="UP001596087">
    <property type="component" value="Unassembled WGS sequence"/>
</dbReference>
<gene>
    <name evidence="2" type="ORF">ACFPGP_13550</name>
</gene>
<proteinExistence type="predicted"/>
<comment type="caution">
    <text evidence="2">The sequence shown here is derived from an EMBL/GenBank/DDBJ whole genome shotgun (WGS) entry which is preliminary data.</text>
</comment>
<evidence type="ECO:0000313" key="3">
    <source>
        <dbReference type="Proteomes" id="UP001596087"/>
    </source>
</evidence>
<keyword evidence="1" id="KW-1133">Transmembrane helix</keyword>
<keyword evidence="3" id="KW-1185">Reference proteome</keyword>
<name>A0ABW0BKV8_9ACTN</name>
<accession>A0ABW0BKV8</accession>